<evidence type="ECO:0000256" key="4">
    <source>
        <dbReference type="ARBA" id="ARBA00022989"/>
    </source>
</evidence>
<dbReference type="PANTHER" id="PTHR43791:SF67">
    <property type="entry name" value="TRANSPORTER, PUTATIVE (AFU_ORTHOLOGUE AFUA_3G04010)-RELATED"/>
    <property type="match status" value="1"/>
</dbReference>
<feature type="transmembrane region" description="Helical" evidence="6">
    <location>
        <begin position="276"/>
        <end position="297"/>
    </location>
</feature>
<dbReference type="Proteomes" id="UP000007174">
    <property type="component" value="Unassembled WGS sequence"/>
</dbReference>
<comment type="subcellular location">
    <subcellularLocation>
        <location evidence="1">Membrane</location>
        <topology evidence="1">Multi-pass membrane protein</topology>
    </subcellularLocation>
</comment>
<protein>
    <submittedName>
        <fullName evidence="8">Major facilitator superfamily transporter</fullName>
    </submittedName>
</protein>
<evidence type="ECO:0000313" key="9">
    <source>
        <dbReference type="Proteomes" id="UP000007174"/>
    </source>
</evidence>
<proteinExistence type="predicted"/>
<dbReference type="Pfam" id="PF07690">
    <property type="entry name" value="MFS_1"/>
    <property type="match status" value="1"/>
</dbReference>
<dbReference type="PANTHER" id="PTHR43791">
    <property type="entry name" value="PERMEASE-RELATED"/>
    <property type="match status" value="1"/>
</dbReference>
<evidence type="ECO:0000313" key="8">
    <source>
        <dbReference type="EMBL" id="CCF38454.1"/>
    </source>
</evidence>
<evidence type="ECO:0000256" key="2">
    <source>
        <dbReference type="ARBA" id="ARBA00022448"/>
    </source>
</evidence>
<sequence length="360" mass="39093">MCLGFVRSYGSFVAVRAILGMTEGGLLPGMVLYLSGLYTRGELALRIGIFYTAASLSGAFGGLLARGLSAIGSKGGLEGWRYIFIIEGLLTVVCGIIAAIGLPNNLATAKMLTPEEREWALLRLQGHADDRFKEEKFRWSEVGRGVFNVQVWLSATAYFAILSGLYSFGLFLPTIINDLHIASNPDEVQLWSVIPYAVATPVTVLVAFLSDRLRLRGLLMLIVLPISIAGYAVIANATAPQTRFAMTCLMAIGMYSAVPCVLVWNSNNSAGHYKRATTSALQLAIANCGGFVATFIYPSYEGPFYHKGHTIILGLLCYAWVATLLNVLWCAKINRDKAAGKYDEYVGTGDDREPGFKMVL</sequence>
<feature type="transmembrane region" description="Helical" evidence="6">
    <location>
        <begin position="309"/>
        <end position="331"/>
    </location>
</feature>
<dbReference type="InterPro" id="IPR036259">
    <property type="entry name" value="MFS_trans_sf"/>
</dbReference>
<dbReference type="HOGENOM" id="CLU_001265_0_1_1"/>
<feature type="transmembrane region" description="Helical" evidence="6">
    <location>
        <begin position="47"/>
        <end position="68"/>
    </location>
</feature>
<dbReference type="InterPro" id="IPR011701">
    <property type="entry name" value="MFS"/>
</dbReference>
<name>H1VE01_COLHI</name>
<dbReference type="SUPFAM" id="SSF103473">
    <property type="entry name" value="MFS general substrate transporter"/>
    <property type="match status" value="1"/>
</dbReference>
<dbReference type="PROSITE" id="PS50850">
    <property type="entry name" value="MFS"/>
    <property type="match status" value="1"/>
</dbReference>
<dbReference type="AlphaFoldDB" id="H1VE01"/>
<gene>
    <name evidence="8" type="ORF">CH063_09539</name>
</gene>
<dbReference type="EMBL" id="CACQ02002983">
    <property type="protein sequence ID" value="CCF38454.1"/>
    <property type="molecule type" value="Genomic_DNA"/>
</dbReference>
<dbReference type="eggNOG" id="KOG2533">
    <property type="taxonomic scope" value="Eukaryota"/>
</dbReference>
<keyword evidence="5 6" id="KW-0472">Membrane</keyword>
<dbReference type="InterPro" id="IPR020846">
    <property type="entry name" value="MFS_dom"/>
</dbReference>
<dbReference type="GO" id="GO:0022857">
    <property type="term" value="F:transmembrane transporter activity"/>
    <property type="evidence" value="ECO:0007669"/>
    <property type="project" value="InterPro"/>
</dbReference>
<feature type="transmembrane region" description="Helical" evidence="6">
    <location>
        <begin position="244"/>
        <end position="264"/>
    </location>
</feature>
<dbReference type="Gene3D" id="1.20.1250.20">
    <property type="entry name" value="MFS general substrate transporter like domains"/>
    <property type="match status" value="1"/>
</dbReference>
<organism evidence="8 9">
    <name type="scientific">Colletotrichum higginsianum (strain IMI 349063)</name>
    <name type="common">Crucifer anthracnose fungus</name>
    <dbReference type="NCBI Taxonomy" id="759273"/>
    <lineage>
        <taxon>Eukaryota</taxon>
        <taxon>Fungi</taxon>
        <taxon>Dikarya</taxon>
        <taxon>Ascomycota</taxon>
        <taxon>Pezizomycotina</taxon>
        <taxon>Sordariomycetes</taxon>
        <taxon>Hypocreomycetidae</taxon>
        <taxon>Glomerellales</taxon>
        <taxon>Glomerellaceae</taxon>
        <taxon>Colletotrichum</taxon>
        <taxon>Colletotrichum destructivum species complex</taxon>
    </lineage>
</organism>
<dbReference type="VEuPathDB" id="FungiDB:CH63R_06859"/>
<keyword evidence="2" id="KW-0813">Transport</keyword>
<feature type="transmembrane region" description="Helical" evidence="6">
    <location>
        <begin position="80"/>
        <end position="102"/>
    </location>
</feature>
<feature type="transmembrane region" description="Helical" evidence="6">
    <location>
        <begin position="146"/>
        <end position="168"/>
    </location>
</feature>
<feature type="transmembrane region" description="Helical" evidence="6">
    <location>
        <begin position="188"/>
        <end position="210"/>
    </location>
</feature>
<evidence type="ECO:0000256" key="1">
    <source>
        <dbReference type="ARBA" id="ARBA00004141"/>
    </source>
</evidence>
<dbReference type="GO" id="GO:0016020">
    <property type="term" value="C:membrane"/>
    <property type="evidence" value="ECO:0007669"/>
    <property type="project" value="UniProtKB-SubCell"/>
</dbReference>
<keyword evidence="4 6" id="KW-1133">Transmembrane helix</keyword>
<evidence type="ECO:0000256" key="6">
    <source>
        <dbReference type="SAM" id="Phobius"/>
    </source>
</evidence>
<feature type="transmembrane region" description="Helical" evidence="6">
    <location>
        <begin position="217"/>
        <end position="238"/>
    </location>
</feature>
<feature type="transmembrane region" description="Helical" evidence="6">
    <location>
        <begin position="12"/>
        <end position="35"/>
    </location>
</feature>
<dbReference type="FunFam" id="1.20.1250.20:FF:000013">
    <property type="entry name" value="MFS general substrate transporter"/>
    <property type="match status" value="1"/>
</dbReference>
<accession>H1VE01</accession>
<feature type="domain" description="Major facilitator superfamily (MFS) profile" evidence="7">
    <location>
        <begin position="1"/>
        <end position="326"/>
    </location>
</feature>
<evidence type="ECO:0000256" key="3">
    <source>
        <dbReference type="ARBA" id="ARBA00022692"/>
    </source>
</evidence>
<evidence type="ECO:0000256" key="5">
    <source>
        <dbReference type="ARBA" id="ARBA00023136"/>
    </source>
</evidence>
<keyword evidence="3 6" id="KW-0812">Transmembrane</keyword>
<reference evidence="9" key="1">
    <citation type="journal article" date="2012" name="Nat. Genet.">
        <title>Lifestyle transitions in plant pathogenic Colletotrichum fungi deciphered by genome and transcriptome analyses.</title>
        <authorList>
            <person name="O'Connell R.J."/>
            <person name="Thon M.R."/>
            <person name="Hacquard S."/>
            <person name="Amyotte S.G."/>
            <person name="Kleemann J."/>
            <person name="Torres M.F."/>
            <person name="Damm U."/>
            <person name="Buiate E.A."/>
            <person name="Epstein L."/>
            <person name="Alkan N."/>
            <person name="Altmueller J."/>
            <person name="Alvarado-Balderrama L."/>
            <person name="Bauser C.A."/>
            <person name="Becker C."/>
            <person name="Birren B.W."/>
            <person name="Chen Z."/>
            <person name="Choi J."/>
            <person name="Crouch J.A."/>
            <person name="Duvick J.P."/>
            <person name="Farman M.A."/>
            <person name="Gan P."/>
            <person name="Heiman D."/>
            <person name="Henrissat B."/>
            <person name="Howard R.J."/>
            <person name="Kabbage M."/>
            <person name="Koch C."/>
            <person name="Kracher B."/>
            <person name="Kubo Y."/>
            <person name="Law A.D."/>
            <person name="Lebrun M.-H."/>
            <person name="Lee Y.-H."/>
            <person name="Miyara I."/>
            <person name="Moore N."/>
            <person name="Neumann U."/>
            <person name="Nordstroem K."/>
            <person name="Panaccione D.G."/>
            <person name="Panstruga R."/>
            <person name="Place M."/>
            <person name="Proctor R.H."/>
            <person name="Prusky D."/>
            <person name="Rech G."/>
            <person name="Reinhardt R."/>
            <person name="Rollins J.A."/>
            <person name="Rounsley S."/>
            <person name="Schardl C.L."/>
            <person name="Schwartz D.C."/>
            <person name="Shenoy N."/>
            <person name="Shirasu K."/>
            <person name="Sikhakolli U.R."/>
            <person name="Stueber K."/>
            <person name="Sukno S.A."/>
            <person name="Sweigard J.A."/>
            <person name="Takano Y."/>
            <person name="Takahara H."/>
            <person name="Trail F."/>
            <person name="van der Does H.C."/>
            <person name="Voll L.M."/>
            <person name="Will I."/>
            <person name="Young S."/>
            <person name="Zeng Q."/>
            <person name="Zhang J."/>
            <person name="Zhou S."/>
            <person name="Dickman M.B."/>
            <person name="Schulze-Lefert P."/>
            <person name="Ver Loren van Themaat E."/>
            <person name="Ma L.-J."/>
            <person name="Vaillancourt L.J."/>
        </authorList>
    </citation>
    <scope>NUCLEOTIDE SEQUENCE [LARGE SCALE GENOMIC DNA]</scope>
    <source>
        <strain evidence="9">IMI 349063</strain>
    </source>
</reference>
<evidence type="ECO:0000259" key="7">
    <source>
        <dbReference type="PROSITE" id="PS50850"/>
    </source>
</evidence>